<accession>A0A1G6K825</accession>
<evidence type="ECO:0000313" key="1">
    <source>
        <dbReference type="EMBL" id="SDC27097.1"/>
    </source>
</evidence>
<keyword evidence="2" id="KW-1185">Reference proteome</keyword>
<dbReference type="InterPro" id="IPR036812">
    <property type="entry name" value="NAD(P)_OxRdtase_dom_sf"/>
</dbReference>
<organism evidence="1 2">
    <name type="scientific">Melghirimyces thermohalophilus</name>
    <dbReference type="NCBI Taxonomy" id="1236220"/>
    <lineage>
        <taxon>Bacteria</taxon>
        <taxon>Bacillati</taxon>
        <taxon>Bacillota</taxon>
        <taxon>Bacilli</taxon>
        <taxon>Bacillales</taxon>
        <taxon>Thermoactinomycetaceae</taxon>
        <taxon>Melghirimyces</taxon>
    </lineage>
</organism>
<dbReference type="AlphaFoldDB" id="A0A1G6K825"/>
<reference evidence="1 2" key="1">
    <citation type="submission" date="2016-10" db="EMBL/GenBank/DDBJ databases">
        <authorList>
            <person name="de Groot N.N."/>
        </authorList>
    </citation>
    <scope>NUCLEOTIDE SEQUENCE [LARGE SCALE GENOMIC DNA]</scope>
    <source>
        <strain evidence="1 2">DSM 45514</strain>
    </source>
</reference>
<proteinExistence type="predicted"/>
<dbReference type="Gene3D" id="3.20.20.100">
    <property type="entry name" value="NADP-dependent oxidoreductase domain"/>
    <property type="match status" value="1"/>
</dbReference>
<dbReference type="Proteomes" id="UP000199387">
    <property type="component" value="Unassembled WGS sequence"/>
</dbReference>
<evidence type="ECO:0000313" key="2">
    <source>
        <dbReference type="Proteomes" id="UP000199387"/>
    </source>
</evidence>
<name>A0A1G6K825_9BACL</name>
<dbReference type="SUPFAM" id="SSF51430">
    <property type="entry name" value="NAD(P)-linked oxidoreductase"/>
    <property type="match status" value="1"/>
</dbReference>
<protein>
    <recommendedName>
        <fullName evidence="3">Aldo/keto reductase family protein</fullName>
    </recommendedName>
</protein>
<dbReference type="STRING" id="1236220.SAMN04488112_105115"/>
<sequence length="64" mass="7279">MFNQLPRTTLINGVTMPWMGLGVYKAFEGNEVVQSVKTVRDVGYRLIDTHRWVPIAQGNQCWVG</sequence>
<evidence type="ECO:0008006" key="3">
    <source>
        <dbReference type="Google" id="ProtNLM"/>
    </source>
</evidence>
<dbReference type="EMBL" id="FMZA01000005">
    <property type="protein sequence ID" value="SDC27097.1"/>
    <property type="molecule type" value="Genomic_DNA"/>
</dbReference>
<gene>
    <name evidence="1" type="ORF">SAMN04488112_105115</name>
</gene>